<proteinExistence type="predicted"/>
<organism evidence="2 3">
    <name type="scientific">Parasitella parasitica</name>
    <dbReference type="NCBI Taxonomy" id="35722"/>
    <lineage>
        <taxon>Eukaryota</taxon>
        <taxon>Fungi</taxon>
        <taxon>Fungi incertae sedis</taxon>
        <taxon>Mucoromycota</taxon>
        <taxon>Mucoromycotina</taxon>
        <taxon>Mucoromycetes</taxon>
        <taxon>Mucorales</taxon>
        <taxon>Mucorineae</taxon>
        <taxon>Mucoraceae</taxon>
        <taxon>Parasitella</taxon>
    </lineage>
</organism>
<keyword evidence="3" id="KW-1185">Reference proteome</keyword>
<accession>A0A0B7NIF9</accession>
<evidence type="ECO:0000313" key="2">
    <source>
        <dbReference type="EMBL" id="CEP18366.1"/>
    </source>
</evidence>
<protein>
    <submittedName>
        <fullName evidence="2">Uncharacterized protein</fullName>
    </submittedName>
</protein>
<evidence type="ECO:0000256" key="1">
    <source>
        <dbReference type="SAM" id="MobiDB-lite"/>
    </source>
</evidence>
<dbReference type="EMBL" id="LN733809">
    <property type="protein sequence ID" value="CEP18366.1"/>
    <property type="molecule type" value="Genomic_DNA"/>
</dbReference>
<reference evidence="2 3" key="1">
    <citation type="submission" date="2014-09" db="EMBL/GenBank/DDBJ databases">
        <authorList>
            <person name="Ellenberger Sabrina"/>
        </authorList>
    </citation>
    <scope>NUCLEOTIDE SEQUENCE [LARGE SCALE GENOMIC DNA]</scope>
    <source>
        <strain evidence="2 3">CBS 412.66</strain>
    </source>
</reference>
<name>A0A0B7NIF9_9FUNG</name>
<dbReference type="AlphaFoldDB" id="A0A0B7NIF9"/>
<sequence>MFLLTELIKVASSKNDITEKAEVDCGTSRLANNDKMKAINITDTSLDVVEDQAQDILEYKRTSESNQEKIPSELSMGRHPLRTN</sequence>
<evidence type="ECO:0000313" key="3">
    <source>
        <dbReference type="Proteomes" id="UP000054107"/>
    </source>
</evidence>
<gene>
    <name evidence="2" type="primary">PARPA_12670.1 scaffold 45263</name>
</gene>
<dbReference type="Proteomes" id="UP000054107">
    <property type="component" value="Unassembled WGS sequence"/>
</dbReference>
<feature type="compositionally biased region" description="Basic and acidic residues" evidence="1">
    <location>
        <begin position="59"/>
        <end position="71"/>
    </location>
</feature>
<feature type="region of interest" description="Disordered" evidence="1">
    <location>
        <begin position="59"/>
        <end position="84"/>
    </location>
</feature>